<reference evidence="1" key="2">
    <citation type="journal article" date="2015" name="Data Brief">
        <title>Shoot transcriptome of the giant reed, Arundo donax.</title>
        <authorList>
            <person name="Barrero R.A."/>
            <person name="Guerrero F.D."/>
            <person name="Moolhuijzen P."/>
            <person name="Goolsby J.A."/>
            <person name="Tidwell J."/>
            <person name="Bellgard S.E."/>
            <person name="Bellgard M.I."/>
        </authorList>
    </citation>
    <scope>NUCLEOTIDE SEQUENCE</scope>
    <source>
        <tissue evidence="1">Shoot tissue taken approximately 20 cm above the soil surface</tissue>
    </source>
</reference>
<sequence length="17" mass="2056">MVLTNLKLIWNQREILA</sequence>
<reference evidence="1" key="1">
    <citation type="submission" date="2014-09" db="EMBL/GenBank/DDBJ databases">
        <authorList>
            <person name="Magalhaes I.L.F."/>
            <person name="Oliveira U."/>
            <person name="Santos F.R."/>
            <person name="Vidigal T.H.D.A."/>
            <person name="Brescovit A.D."/>
            <person name="Santos A.J."/>
        </authorList>
    </citation>
    <scope>NUCLEOTIDE SEQUENCE</scope>
    <source>
        <tissue evidence="1">Shoot tissue taken approximately 20 cm above the soil surface</tissue>
    </source>
</reference>
<name>A0A0A9BSY8_ARUDO</name>
<accession>A0A0A9BSY8</accession>
<organism evidence="1">
    <name type="scientific">Arundo donax</name>
    <name type="common">Giant reed</name>
    <name type="synonym">Donax arundinaceus</name>
    <dbReference type="NCBI Taxonomy" id="35708"/>
    <lineage>
        <taxon>Eukaryota</taxon>
        <taxon>Viridiplantae</taxon>
        <taxon>Streptophyta</taxon>
        <taxon>Embryophyta</taxon>
        <taxon>Tracheophyta</taxon>
        <taxon>Spermatophyta</taxon>
        <taxon>Magnoliopsida</taxon>
        <taxon>Liliopsida</taxon>
        <taxon>Poales</taxon>
        <taxon>Poaceae</taxon>
        <taxon>PACMAD clade</taxon>
        <taxon>Arundinoideae</taxon>
        <taxon>Arundineae</taxon>
        <taxon>Arundo</taxon>
    </lineage>
</organism>
<dbReference type="AlphaFoldDB" id="A0A0A9BSY8"/>
<evidence type="ECO:0000313" key="1">
    <source>
        <dbReference type="EMBL" id="JAD66426.1"/>
    </source>
</evidence>
<protein>
    <submittedName>
        <fullName evidence="1">Uncharacterized protein</fullName>
    </submittedName>
</protein>
<dbReference type="EMBL" id="GBRH01231469">
    <property type="protein sequence ID" value="JAD66426.1"/>
    <property type="molecule type" value="Transcribed_RNA"/>
</dbReference>
<proteinExistence type="predicted"/>